<organism evidence="2 3">
    <name type="scientific">Viridothelium virens</name>
    <name type="common">Speckled blister lichen</name>
    <name type="synonym">Trypethelium virens</name>
    <dbReference type="NCBI Taxonomy" id="1048519"/>
    <lineage>
        <taxon>Eukaryota</taxon>
        <taxon>Fungi</taxon>
        <taxon>Dikarya</taxon>
        <taxon>Ascomycota</taxon>
        <taxon>Pezizomycotina</taxon>
        <taxon>Dothideomycetes</taxon>
        <taxon>Dothideomycetes incertae sedis</taxon>
        <taxon>Trypetheliales</taxon>
        <taxon>Trypetheliaceae</taxon>
        <taxon>Viridothelium</taxon>
    </lineage>
</organism>
<keyword evidence="3" id="KW-1185">Reference proteome</keyword>
<protein>
    <submittedName>
        <fullName evidence="2">Uncharacterized protein</fullName>
    </submittedName>
</protein>
<dbReference type="AlphaFoldDB" id="A0A6A6H1C4"/>
<evidence type="ECO:0000313" key="2">
    <source>
        <dbReference type="EMBL" id="KAF2231373.1"/>
    </source>
</evidence>
<evidence type="ECO:0000313" key="3">
    <source>
        <dbReference type="Proteomes" id="UP000800092"/>
    </source>
</evidence>
<gene>
    <name evidence="2" type="ORF">EV356DRAFT_292271</name>
</gene>
<dbReference type="EMBL" id="ML991827">
    <property type="protein sequence ID" value="KAF2231373.1"/>
    <property type="molecule type" value="Genomic_DNA"/>
</dbReference>
<reference evidence="2" key="1">
    <citation type="journal article" date="2020" name="Stud. Mycol.">
        <title>101 Dothideomycetes genomes: a test case for predicting lifestyles and emergence of pathogens.</title>
        <authorList>
            <person name="Haridas S."/>
            <person name="Albert R."/>
            <person name="Binder M."/>
            <person name="Bloem J."/>
            <person name="Labutti K."/>
            <person name="Salamov A."/>
            <person name="Andreopoulos B."/>
            <person name="Baker S."/>
            <person name="Barry K."/>
            <person name="Bills G."/>
            <person name="Bluhm B."/>
            <person name="Cannon C."/>
            <person name="Castanera R."/>
            <person name="Culley D."/>
            <person name="Daum C."/>
            <person name="Ezra D."/>
            <person name="Gonzalez J."/>
            <person name="Henrissat B."/>
            <person name="Kuo A."/>
            <person name="Liang C."/>
            <person name="Lipzen A."/>
            <person name="Lutzoni F."/>
            <person name="Magnuson J."/>
            <person name="Mondo S."/>
            <person name="Nolan M."/>
            <person name="Ohm R."/>
            <person name="Pangilinan J."/>
            <person name="Park H.-J."/>
            <person name="Ramirez L."/>
            <person name="Alfaro M."/>
            <person name="Sun H."/>
            <person name="Tritt A."/>
            <person name="Yoshinaga Y."/>
            <person name="Zwiers L.-H."/>
            <person name="Turgeon B."/>
            <person name="Goodwin S."/>
            <person name="Spatafora J."/>
            <person name="Crous P."/>
            <person name="Grigoriev I."/>
        </authorList>
    </citation>
    <scope>NUCLEOTIDE SEQUENCE</scope>
    <source>
        <strain evidence="2">Tuck. ex Michener</strain>
    </source>
</reference>
<name>A0A6A6H1C4_VIRVR</name>
<sequence>MNDFRIERVRLYKVGKQQTVKDFAAPATSAGICIRWADLPIASMQAKGKGFLQGWDGNRQRAGRFVDPSPNRQTPRLLFDQQSSLPFRPSMGSRTNAGQALFFQCRGVAGSAAHRQGLARFCHALAQSPAQRWSRRTKRADSRKANRVRKF</sequence>
<proteinExistence type="predicted"/>
<accession>A0A6A6H1C4</accession>
<feature type="region of interest" description="Disordered" evidence="1">
    <location>
        <begin position="132"/>
        <end position="151"/>
    </location>
</feature>
<dbReference type="Proteomes" id="UP000800092">
    <property type="component" value="Unassembled WGS sequence"/>
</dbReference>
<evidence type="ECO:0000256" key="1">
    <source>
        <dbReference type="SAM" id="MobiDB-lite"/>
    </source>
</evidence>